<dbReference type="SMART" id="SM00418">
    <property type="entry name" value="HTH_ARSR"/>
    <property type="match status" value="1"/>
</dbReference>
<dbReference type="NCBIfam" id="NF033788">
    <property type="entry name" value="HTH_metalloreg"/>
    <property type="match status" value="1"/>
</dbReference>
<dbReference type="InterPro" id="IPR036388">
    <property type="entry name" value="WH-like_DNA-bd_sf"/>
</dbReference>
<keyword evidence="3" id="KW-0804">Transcription</keyword>
<dbReference type="PANTHER" id="PTHR43132">
    <property type="entry name" value="ARSENICAL RESISTANCE OPERON REPRESSOR ARSR-RELATED"/>
    <property type="match status" value="1"/>
</dbReference>
<dbReference type="Gene3D" id="1.10.10.10">
    <property type="entry name" value="Winged helix-like DNA-binding domain superfamily/Winged helix DNA-binding domain"/>
    <property type="match status" value="1"/>
</dbReference>
<dbReference type="InterPro" id="IPR051011">
    <property type="entry name" value="Metal_resp_trans_reg"/>
</dbReference>
<dbReference type="InterPro" id="IPR036390">
    <property type="entry name" value="WH_DNA-bd_sf"/>
</dbReference>
<evidence type="ECO:0000256" key="3">
    <source>
        <dbReference type="ARBA" id="ARBA00023163"/>
    </source>
</evidence>
<accession>A0A3N2DD25</accession>
<evidence type="ECO:0000256" key="2">
    <source>
        <dbReference type="ARBA" id="ARBA00023125"/>
    </source>
</evidence>
<evidence type="ECO:0000313" key="6">
    <source>
        <dbReference type="EMBL" id="ROR97681.1"/>
    </source>
</evidence>
<dbReference type="EMBL" id="RKHQ01000001">
    <property type="protein sequence ID" value="ROR97681.1"/>
    <property type="molecule type" value="Genomic_DNA"/>
</dbReference>
<organism evidence="6 7">
    <name type="scientific">Salana multivorans</name>
    <dbReference type="NCBI Taxonomy" id="120377"/>
    <lineage>
        <taxon>Bacteria</taxon>
        <taxon>Bacillati</taxon>
        <taxon>Actinomycetota</taxon>
        <taxon>Actinomycetes</taxon>
        <taxon>Micrococcales</taxon>
        <taxon>Beutenbergiaceae</taxon>
        <taxon>Salana</taxon>
    </lineage>
</organism>
<protein>
    <submittedName>
        <fullName evidence="6">DNA-binding transcriptional ArsR family regulator</fullName>
    </submittedName>
</protein>
<dbReference type="AlphaFoldDB" id="A0A3N2DD25"/>
<reference evidence="6 7" key="1">
    <citation type="submission" date="2018-11" db="EMBL/GenBank/DDBJ databases">
        <title>Sequencing the genomes of 1000 actinobacteria strains.</title>
        <authorList>
            <person name="Klenk H.-P."/>
        </authorList>
    </citation>
    <scope>NUCLEOTIDE SEQUENCE [LARGE SCALE GENOMIC DNA]</scope>
    <source>
        <strain evidence="6 7">DSM 13521</strain>
    </source>
</reference>
<gene>
    <name evidence="6" type="ORF">EDD28_2286</name>
</gene>
<keyword evidence="7" id="KW-1185">Reference proteome</keyword>
<dbReference type="InterPro" id="IPR011991">
    <property type="entry name" value="ArsR-like_HTH"/>
</dbReference>
<keyword evidence="1" id="KW-0805">Transcription regulation</keyword>
<dbReference type="PRINTS" id="PR00778">
    <property type="entry name" value="HTHARSR"/>
</dbReference>
<evidence type="ECO:0000256" key="1">
    <source>
        <dbReference type="ARBA" id="ARBA00023015"/>
    </source>
</evidence>
<sequence length="163" mass="17298">MIYPTLKPGPSTRVTPSGPCPVTRRHDPGAEAGPASISRYCETVNPTQAPLYEIKANLFRALAHPVRIRVLELLVASTGEVSVADLLADLAVSPSHLSGHLAVLKRHGVVESRRAGSHVYYRTAHPAVVDLLTAARTFLLDSLARGSDQLAAAEALPRIAPAS</sequence>
<feature type="region of interest" description="Disordered" evidence="4">
    <location>
        <begin position="1"/>
        <end position="34"/>
    </location>
</feature>
<name>A0A3N2DD25_9MICO</name>
<dbReference type="Pfam" id="PF12840">
    <property type="entry name" value="HTH_20"/>
    <property type="match status" value="1"/>
</dbReference>
<evidence type="ECO:0000313" key="7">
    <source>
        <dbReference type="Proteomes" id="UP000275356"/>
    </source>
</evidence>
<feature type="domain" description="HTH arsR-type" evidence="5">
    <location>
        <begin position="47"/>
        <end position="143"/>
    </location>
</feature>
<dbReference type="Proteomes" id="UP000275356">
    <property type="component" value="Unassembled WGS sequence"/>
</dbReference>
<comment type="caution">
    <text evidence="6">The sequence shown here is derived from an EMBL/GenBank/DDBJ whole genome shotgun (WGS) entry which is preliminary data.</text>
</comment>
<evidence type="ECO:0000259" key="5">
    <source>
        <dbReference type="PROSITE" id="PS50987"/>
    </source>
</evidence>
<evidence type="ECO:0000256" key="4">
    <source>
        <dbReference type="SAM" id="MobiDB-lite"/>
    </source>
</evidence>
<proteinExistence type="predicted"/>
<dbReference type="CDD" id="cd00090">
    <property type="entry name" value="HTH_ARSR"/>
    <property type="match status" value="1"/>
</dbReference>
<dbReference type="PANTHER" id="PTHR43132:SF2">
    <property type="entry name" value="ARSENICAL RESISTANCE OPERON REPRESSOR ARSR-RELATED"/>
    <property type="match status" value="1"/>
</dbReference>
<dbReference type="PROSITE" id="PS50987">
    <property type="entry name" value="HTH_ARSR_2"/>
    <property type="match status" value="1"/>
</dbReference>
<dbReference type="GO" id="GO:0003700">
    <property type="term" value="F:DNA-binding transcription factor activity"/>
    <property type="evidence" value="ECO:0007669"/>
    <property type="project" value="InterPro"/>
</dbReference>
<dbReference type="SUPFAM" id="SSF46785">
    <property type="entry name" value="Winged helix' DNA-binding domain"/>
    <property type="match status" value="1"/>
</dbReference>
<keyword evidence="2 6" id="KW-0238">DNA-binding</keyword>
<dbReference type="GO" id="GO:0003677">
    <property type="term" value="F:DNA binding"/>
    <property type="evidence" value="ECO:0007669"/>
    <property type="project" value="UniProtKB-KW"/>
</dbReference>
<dbReference type="InterPro" id="IPR001845">
    <property type="entry name" value="HTH_ArsR_DNA-bd_dom"/>
</dbReference>